<organism evidence="2">
    <name type="scientific">marine metagenome</name>
    <dbReference type="NCBI Taxonomy" id="408172"/>
    <lineage>
        <taxon>unclassified sequences</taxon>
        <taxon>metagenomes</taxon>
        <taxon>ecological metagenomes</taxon>
    </lineage>
</organism>
<dbReference type="GO" id="GO:0009247">
    <property type="term" value="P:glycolipid biosynthetic process"/>
    <property type="evidence" value="ECO:0007669"/>
    <property type="project" value="TreeGrafter"/>
</dbReference>
<dbReference type="PANTHER" id="PTHR12286">
    <property type="entry name" value="SACCHAROPINE DEHYDROGENASE-LIKE OXIDOREDUCTASE"/>
    <property type="match status" value="1"/>
</dbReference>
<protein>
    <recommendedName>
        <fullName evidence="1">Saccharopine dehydrogenase NADP binding domain-containing protein</fullName>
    </recommendedName>
</protein>
<dbReference type="Pfam" id="PF03435">
    <property type="entry name" value="Sacchrp_dh_NADP"/>
    <property type="match status" value="1"/>
</dbReference>
<feature type="non-terminal residue" evidence="2">
    <location>
        <position position="1"/>
    </location>
</feature>
<evidence type="ECO:0000313" key="2">
    <source>
        <dbReference type="EMBL" id="SVD78637.1"/>
    </source>
</evidence>
<name>A0A382Y5L8_9ZZZZ</name>
<dbReference type="AlphaFoldDB" id="A0A382Y5L8"/>
<gene>
    <name evidence="2" type="ORF">METZ01_LOCUS431491</name>
</gene>
<dbReference type="PANTHER" id="PTHR12286:SF5">
    <property type="entry name" value="SACCHAROPINE DEHYDROGENASE-LIKE OXIDOREDUCTASE"/>
    <property type="match status" value="1"/>
</dbReference>
<dbReference type="InterPro" id="IPR036291">
    <property type="entry name" value="NAD(P)-bd_dom_sf"/>
</dbReference>
<reference evidence="2" key="1">
    <citation type="submission" date="2018-05" db="EMBL/GenBank/DDBJ databases">
        <authorList>
            <person name="Lanie J.A."/>
            <person name="Ng W.-L."/>
            <person name="Kazmierczak K.M."/>
            <person name="Andrzejewski T.M."/>
            <person name="Davidsen T.M."/>
            <person name="Wayne K.J."/>
            <person name="Tettelin H."/>
            <person name="Glass J.I."/>
            <person name="Rusch D."/>
            <person name="Podicherti R."/>
            <person name="Tsui H.-C.T."/>
            <person name="Winkler M.E."/>
        </authorList>
    </citation>
    <scope>NUCLEOTIDE SEQUENCE</scope>
</reference>
<dbReference type="InterPro" id="IPR051276">
    <property type="entry name" value="Saccharopine_DH-like_oxidrdct"/>
</dbReference>
<proteinExistence type="predicted"/>
<accession>A0A382Y5L8</accession>
<dbReference type="Gene3D" id="3.40.50.720">
    <property type="entry name" value="NAD(P)-binding Rossmann-like Domain"/>
    <property type="match status" value="1"/>
</dbReference>
<dbReference type="GO" id="GO:0005886">
    <property type="term" value="C:plasma membrane"/>
    <property type="evidence" value="ECO:0007669"/>
    <property type="project" value="TreeGrafter"/>
</dbReference>
<dbReference type="SUPFAM" id="SSF51735">
    <property type="entry name" value="NAD(P)-binding Rossmann-fold domains"/>
    <property type="match status" value="1"/>
</dbReference>
<sequence>QLCAKYLQDNYADLNWAMAGRDKDKLEQLKLDLNFSGDVLIADAQDLEALRELARQTKVVLSTAGPFARYGSLLVQACVEQGAHYTDITGENHWVRDLIDKHHEEAASKGIRIIPSCGYDSIPSDIGTYFAVSQFDKPVSRVDVYQEAVGTASGGTTETMFTIGNVPKKMRDPFVLNPENTVSDTQKKHSKDGFKIQKIEGLDGWSGIGMMAIANTRVVRRSAALMEQNQNSYGKDFVFGEHGLFKTKKLARITSYGLLIAVMIIA</sequence>
<dbReference type="InterPro" id="IPR005097">
    <property type="entry name" value="Sacchrp_dh_NADP-bd"/>
</dbReference>
<feature type="domain" description="Saccharopine dehydrogenase NADP binding" evidence="1">
    <location>
        <begin position="8"/>
        <end position="114"/>
    </location>
</feature>
<feature type="non-terminal residue" evidence="2">
    <location>
        <position position="266"/>
    </location>
</feature>
<dbReference type="EMBL" id="UINC01173181">
    <property type="protein sequence ID" value="SVD78637.1"/>
    <property type="molecule type" value="Genomic_DNA"/>
</dbReference>
<evidence type="ECO:0000259" key="1">
    <source>
        <dbReference type="Pfam" id="PF03435"/>
    </source>
</evidence>